<evidence type="ECO:0000259" key="6">
    <source>
        <dbReference type="PROSITE" id="PS51915"/>
    </source>
</evidence>
<reference evidence="7" key="2">
    <citation type="submission" date="2020-05" db="UniProtKB">
        <authorList>
            <consortium name="EnsemblMetazoa"/>
        </authorList>
    </citation>
    <scope>IDENTIFICATION</scope>
    <source>
        <strain evidence="7">ACHKN1017</strain>
    </source>
</reference>
<dbReference type="PANTHER" id="PTHR39942">
    <property type="entry name" value="BCDNA.LD26519-RELATED"/>
    <property type="match status" value="1"/>
</dbReference>
<feature type="binding site" evidence="4">
    <location>
        <position position="91"/>
    </location>
    <ligand>
        <name>Zn(2+)</name>
        <dbReference type="ChEBI" id="CHEBI:29105"/>
    </ligand>
</feature>
<dbReference type="Gene3D" id="3.40.1800.20">
    <property type="match status" value="1"/>
</dbReference>
<dbReference type="Proteomes" id="UP000075881">
    <property type="component" value="Unassembled WGS sequence"/>
</dbReference>
<feature type="region of interest" description="Disordered" evidence="5">
    <location>
        <begin position="1312"/>
        <end position="1340"/>
    </location>
</feature>
<feature type="domain" description="ZAD" evidence="6">
    <location>
        <begin position="43"/>
        <end position="118"/>
    </location>
</feature>
<feature type="region of interest" description="Disordered" evidence="5">
    <location>
        <begin position="2388"/>
        <end position="2411"/>
    </location>
</feature>
<feature type="region of interest" description="Disordered" evidence="5">
    <location>
        <begin position="2253"/>
        <end position="2281"/>
    </location>
</feature>
<feature type="binding site" evidence="4">
    <location>
        <position position="94"/>
    </location>
    <ligand>
        <name>Zn(2+)</name>
        <dbReference type="ChEBI" id="CHEBI:29105"/>
    </ligand>
</feature>
<dbReference type="InterPro" id="IPR012934">
    <property type="entry name" value="Znf_AD"/>
</dbReference>
<evidence type="ECO:0000256" key="4">
    <source>
        <dbReference type="PROSITE-ProRule" id="PRU01263"/>
    </source>
</evidence>
<feature type="region of interest" description="Disordered" evidence="5">
    <location>
        <begin position="488"/>
        <end position="510"/>
    </location>
</feature>
<feature type="compositionally biased region" description="Polar residues" evidence="5">
    <location>
        <begin position="2530"/>
        <end position="2552"/>
    </location>
</feature>
<feature type="compositionally biased region" description="Polar residues" evidence="5">
    <location>
        <begin position="1214"/>
        <end position="1223"/>
    </location>
</feature>
<dbReference type="VEuPathDB" id="VectorBase:ACHR001022"/>
<dbReference type="EnsemblMetazoa" id="ACHR001022-RA">
    <property type="protein sequence ID" value="ACHR001022-PA"/>
    <property type="gene ID" value="ACHR001022"/>
</dbReference>
<dbReference type="PANTHER" id="PTHR39942:SF1">
    <property type="entry name" value="BCDNA.LD26519-RELATED"/>
    <property type="match status" value="1"/>
</dbReference>
<keyword evidence="2 4" id="KW-0863">Zinc-finger</keyword>
<proteinExistence type="predicted"/>
<dbReference type="PROSITE" id="PS51915">
    <property type="entry name" value="ZAD"/>
    <property type="match status" value="1"/>
</dbReference>
<feature type="binding site" evidence="4">
    <location>
        <position position="45"/>
    </location>
    <ligand>
        <name>Zn(2+)</name>
        <dbReference type="ChEBI" id="CHEBI:29105"/>
    </ligand>
</feature>
<dbReference type="STRING" id="43041.A0A182JR90"/>
<evidence type="ECO:0000313" key="8">
    <source>
        <dbReference type="Proteomes" id="UP000075881"/>
    </source>
</evidence>
<feature type="region of interest" description="Disordered" evidence="5">
    <location>
        <begin position="670"/>
        <end position="694"/>
    </location>
</feature>
<feature type="compositionally biased region" description="Polar residues" evidence="5">
    <location>
        <begin position="2259"/>
        <end position="2268"/>
    </location>
</feature>
<dbReference type="SMART" id="SM00868">
    <property type="entry name" value="zf-AD"/>
    <property type="match status" value="1"/>
</dbReference>
<dbReference type="FunFam" id="2.20.25.240:FF:000010">
    <property type="entry name" value="AGAP004541-PA"/>
    <property type="match status" value="2"/>
</dbReference>
<feature type="region of interest" description="Disordered" evidence="5">
    <location>
        <begin position="12"/>
        <end position="35"/>
    </location>
</feature>
<reference evidence="8" key="1">
    <citation type="submission" date="2013-03" db="EMBL/GenBank/DDBJ databases">
        <title>The Genome Sequence of Anopheles christyi ACHKN1017.</title>
        <authorList>
            <consortium name="The Broad Institute Genomics Platform"/>
            <person name="Neafsey D.E."/>
            <person name="Besansky N."/>
            <person name="Walker B."/>
            <person name="Young S.K."/>
            <person name="Zeng Q."/>
            <person name="Gargeya S."/>
            <person name="Fitzgerald M."/>
            <person name="Haas B."/>
            <person name="Abouelleil A."/>
            <person name="Allen A.W."/>
            <person name="Alvarado L."/>
            <person name="Arachchi H.M."/>
            <person name="Berlin A.M."/>
            <person name="Chapman S.B."/>
            <person name="Gainer-Dewar J."/>
            <person name="Goldberg J."/>
            <person name="Griggs A."/>
            <person name="Gujja S."/>
            <person name="Hansen M."/>
            <person name="Howarth C."/>
            <person name="Imamovic A."/>
            <person name="Ireland A."/>
            <person name="Larimer J."/>
            <person name="McCowan C."/>
            <person name="Murphy C."/>
            <person name="Pearson M."/>
            <person name="Poon T.W."/>
            <person name="Priest M."/>
            <person name="Roberts A."/>
            <person name="Saif S."/>
            <person name="Shea T."/>
            <person name="Sisk P."/>
            <person name="Sykes S."/>
            <person name="Wortman J."/>
            <person name="Nusbaum C."/>
            <person name="Birren B."/>
        </authorList>
    </citation>
    <scope>NUCLEOTIDE SEQUENCE [LARGE SCALE GENOMIC DNA]</scope>
    <source>
        <strain evidence="8">ACHKN1017</strain>
    </source>
</reference>
<accession>A0A182JR90</accession>
<feature type="binding site" evidence="4">
    <location>
        <position position="48"/>
    </location>
    <ligand>
        <name>Zn(2+)</name>
        <dbReference type="ChEBI" id="CHEBI:29105"/>
    </ligand>
</feature>
<feature type="region of interest" description="Disordered" evidence="5">
    <location>
        <begin position="825"/>
        <end position="851"/>
    </location>
</feature>
<dbReference type="GO" id="GO:0005634">
    <property type="term" value="C:nucleus"/>
    <property type="evidence" value="ECO:0007669"/>
    <property type="project" value="InterPro"/>
</dbReference>
<name>A0A182JR90_9DIPT</name>
<sequence>MENIAQSGLVPVQNLDDGSQKSSDQSLPGDHSVQVPNSTDVSGCCRLCCNEDSHLRELFAGGYKEELLVRKIFECTTVEITFISDPDALICYSCVAKIEEFHHYREQCRTNDVLHRNWKRRLGGQIATASSLTILPAKYIKKEKDTESFEINADNFFPVDTPLQSDGAFGIHGPIASVADSSSAVNASCTLNERDGGNSPEEEEEEEEENLLELMPERTQHGFSFSYTNDNDEFADHNDIDCDVPIKEEVPDFDESEDIWNDFDDDISMSHTTALIPLMESSSYSTSAVDNLDAQRPFREVYNGDALVCLVQDGFLYIQKGKRQWHCRVEDCAAAITRHEDGKELESNDILHTHNREVENSATDMEILQLLKNSPSNQNEAGPDGDDEPFHYVTNIRQGNSIVFKGYRYSMKHTRRDGTIFWKCRALKGTCPAGLFQSANNEFETVETHSHEKQEPTLGQTQQKLNVISDVAVELPTHMKTKIKLLVGQQTGVPERQSHTPPSNGEENDVMQINQNNDQGVVRKGYGYKIVKNANGRPRLHFDGNLYVRESSTRAEETNGVVVWRCRRNYDMCGVVALLHPDGLVEIIGNHDHSSLKKSMKIPENMSGTRAYELLPTWKGGEALLLDGYRFLKAYSRTNGMCLWRCAGSLGVVCRVKVTTDPDGLAYISKNEKHLHDRPKRSNKSPSKGVDNSLIKIKQADKENKSDKKAAHMGNVINNKASSPVRKMVNLTRKSNDRAATSVSKQVVKVMSKATNKQTARNYRIIRNKKGNKALVYGGFRYCKIRTRQDGSICWVCRMNKKTCRAGVYQYPDGRFEWINERRHNHSPTDATEQLAPLPAPPPAQPSKKSTTQVAKKSLYHIDDETFVNSEWYLVRNRKNGATLIHAGYRYHKKASRSDNTSMWRCSQANHGCRAAIVMYSNETIAKLEDVDHDHLPPTSIKGDEDIIFNEHDESKESLNTSKDTSTTGLRIVNLNRCIEEKDDPEANMRSLLNSTLDISDEPNNEMSKKIVLPAAEAHYRYVKNRRHTKSLVFRGYRYSRSTMRERSDGAVKWVCQMNKKTCRVSVKIFKDGSLEMHSQKHNHLQLPEDMDDNITEDDEDYDVNSSTWEETFEEHKNEILDKQIVTIDKKEHDFYFALNRANGESLIFQRNRFSKDYTRPDGSTIWRCMVRQACIGRAIVYPDNTCSMYRNTYHNHPPLDILPPPLRYPDKASPSTSTTEQSLPPALAAEIQDASDSLIVKGDTVIYKQNRMKKTKSFPDGTAVFACAELESCKSLVKLQLEPTEGENSSSSSPVILFEWPHNHPNVLTTASHHSKSLTQKAEDGPQKSPIKMPRQSSKGITKCNREYQLYKSDRGHITLVYKGYRFSLRSHNNVTHGTSWKCRANRTCNAFVTFTKEGEVVRTGNGKPKIMPHNHPINGEFIERAVPLELGDLDPPAENLGVFAAHWLNGMYSGMLGGKPTNTAKASERIDRHKIIHHKNFSYKLQTIKNGRECWRCTMFQTRACRAALFCHKNGNIVECTNGRPHNHEANKSRSDAQQEATTRIINDGPRAKTTATETAVAVYHGPEKSSNQDTKLQPSDEYAESPTPAYQIVQKDGINILHYEKHRYVALNKRETIDKPRRWRCCLFNSRHQCPVELTILSTGELHFETDLTHNHRPPPAEPVEMERSSSTSNGKGTRKYQLMGRSESTVFYKGYKFFWKERRDGMAHYNCICNVSHACAVSVKIDSNGLLFECSNASHNHEALLDDSRLNISSQCTPEEIKHETKAVRQWTVTSKQARLEKCSKIGSSDYSFVRSSQGVSMLFEGHRFWFHSKLSCGLHIYRCRYQKTKDCIGSVYLDSETNLLHHRYDAEHNHEPEVVEDNSNKETVNDVVDTPDISVCTKTFSKNGFNGTNEKHDESFERGRHYTDVPKKERLKKEVTITEEYSFVKDKYSKNQLLYEDYVFEFLASHYRNNGSKFYSCLYSECSASIKLLSSGSLKVLTPIHHAHERPDLTDYRDVGRGSENFRSLPTATGSKPVILFEGHRYCATTSKTQPDNTTTFYCHRKVSSTTKNDLQERCSASLELLPNGRVIADGIHQHLAQSQPTRIESDTLNSSESSRANLMVLEGRSYRYYDKQRDGTPVWICADDPKCMAKIYRSAGGKCVPGKTKHVLRHSIPKLVDPLSTVSKVPAACTTTPLAAPSEPLPIPSSSGNLRTKWFEGNRYNFYLTRRDGIQYWRCSRRMEDKCDAGILCYPSGTILPSNNIPHTHPKIESTSSKSLNAPHQKVLPDEGPSVRQNAEHTSLVLIKSDPNAGARKSQYEILNKDERKKMRLMYKGVQFMLRHRRSDGLWIYRCRNKWCTYTVLMTKSGKIIPKTSSWHSCENPTQNNNEIASKSISFTSLSDMSSDKPEIEDPEDLIDQNDSTELSTTKRIRLDSSFVELEQALTIQQNSREDVDKDHQQSSSSESESSDVALEPVACLSNLSEGEQGEEIIEESCNSRIECAPGAEKPSRKEWDEGSLEQNDECGEASVNANDEIGDLETENGTYLPSKELSSGDNPCTSSEIRSNDTEDNDSNTGNMESFNCFTSAIYDMIKK</sequence>
<feature type="compositionally biased region" description="Acidic residues" evidence="5">
    <location>
        <begin position="2504"/>
        <end position="2514"/>
    </location>
</feature>
<feature type="compositionally biased region" description="Basic and acidic residues" evidence="5">
    <location>
        <begin position="2438"/>
        <end position="2447"/>
    </location>
</feature>
<feature type="region of interest" description="Disordered" evidence="5">
    <location>
        <begin position="2434"/>
        <end position="2462"/>
    </location>
</feature>
<dbReference type="Pfam" id="PF07776">
    <property type="entry name" value="zf-AD"/>
    <property type="match status" value="1"/>
</dbReference>
<feature type="compositionally biased region" description="Polar residues" evidence="5">
    <location>
        <begin position="1571"/>
        <end position="1580"/>
    </location>
</feature>
<keyword evidence="8" id="KW-1185">Reference proteome</keyword>
<organism evidence="7 8">
    <name type="scientific">Anopheles christyi</name>
    <dbReference type="NCBI Taxonomy" id="43041"/>
    <lineage>
        <taxon>Eukaryota</taxon>
        <taxon>Metazoa</taxon>
        <taxon>Ecdysozoa</taxon>
        <taxon>Arthropoda</taxon>
        <taxon>Hexapoda</taxon>
        <taxon>Insecta</taxon>
        <taxon>Pterygota</taxon>
        <taxon>Neoptera</taxon>
        <taxon>Endopterygota</taxon>
        <taxon>Diptera</taxon>
        <taxon>Nematocera</taxon>
        <taxon>Culicoidea</taxon>
        <taxon>Culicidae</taxon>
        <taxon>Anophelinae</taxon>
        <taxon>Anopheles</taxon>
    </lineage>
</organism>
<evidence type="ECO:0000256" key="2">
    <source>
        <dbReference type="ARBA" id="ARBA00022771"/>
    </source>
</evidence>
<feature type="region of interest" description="Disordered" evidence="5">
    <location>
        <begin position="1657"/>
        <end position="1683"/>
    </location>
</feature>
<feature type="compositionally biased region" description="Polar residues" evidence="5">
    <location>
        <begin position="499"/>
        <end position="510"/>
    </location>
</feature>
<feature type="region of interest" description="Disordered" evidence="5">
    <location>
        <begin position="2492"/>
        <end position="2569"/>
    </location>
</feature>
<feature type="compositionally biased region" description="Acidic residues" evidence="5">
    <location>
        <begin position="200"/>
        <end position="210"/>
    </location>
</feature>
<feature type="region of interest" description="Disordered" evidence="5">
    <location>
        <begin position="1567"/>
        <end position="1588"/>
    </location>
</feature>
<protein>
    <recommendedName>
        <fullName evidence="6">ZAD domain-containing protein</fullName>
    </recommendedName>
</protein>
<evidence type="ECO:0000256" key="3">
    <source>
        <dbReference type="ARBA" id="ARBA00022833"/>
    </source>
</evidence>
<dbReference type="Pfam" id="PF04500">
    <property type="entry name" value="FLYWCH"/>
    <property type="match status" value="3"/>
</dbReference>
<feature type="region of interest" description="Disordered" evidence="5">
    <location>
        <begin position="189"/>
        <end position="210"/>
    </location>
</feature>
<keyword evidence="1 4" id="KW-0479">Metal-binding</keyword>
<dbReference type="SUPFAM" id="SSF57716">
    <property type="entry name" value="Glucocorticoid receptor-like (DNA-binding domain)"/>
    <property type="match status" value="1"/>
</dbReference>
<feature type="region of interest" description="Disordered" evidence="5">
    <location>
        <begin position="1202"/>
        <end position="1225"/>
    </location>
</feature>
<evidence type="ECO:0000256" key="1">
    <source>
        <dbReference type="ARBA" id="ARBA00022723"/>
    </source>
</evidence>
<evidence type="ECO:0000256" key="5">
    <source>
        <dbReference type="SAM" id="MobiDB-lite"/>
    </source>
</evidence>
<keyword evidence="3 4" id="KW-0862">Zinc</keyword>
<dbReference type="InterPro" id="IPR007588">
    <property type="entry name" value="Znf_FLYWCH"/>
</dbReference>
<evidence type="ECO:0000313" key="7">
    <source>
        <dbReference type="EnsemblMetazoa" id="ACHR001022-PA"/>
    </source>
</evidence>
<feature type="compositionally biased region" description="Polar residues" evidence="5">
    <location>
        <begin position="16"/>
        <end position="26"/>
    </location>
</feature>
<dbReference type="GO" id="GO:0008270">
    <property type="term" value="F:zinc ion binding"/>
    <property type="evidence" value="ECO:0007669"/>
    <property type="project" value="UniProtKB-UniRule"/>
</dbReference>
<dbReference type="Gene3D" id="2.20.25.240">
    <property type="match status" value="11"/>
</dbReference>
<feature type="compositionally biased region" description="Polar residues" evidence="5">
    <location>
        <begin position="1312"/>
        <end position="1321"/>
    </location>
</feature>